<gene>
    <name evidence="1" type="ORF">V6N12_074410</name>
</gene>
<organism evidence="1 2">
    <name type="scientific">Hibiscus sabdariffa</name>
    <name type="common">roselle</name>
    <dbReference type="NCBI Taxonomy" id="183260"/>
    <lineage>
        <taxon>Eukaryota</taxon>
        <taxon>Viridiplantae</taxon>
        <taxon>Streptophyta</taxon>
        <taxon>Embryophyta</taxon>
        <taxon>Tracheophyta</taxon>
        <taxon>Spermatophyta</taxon>
        <taxon>Magnoliopsida</taxon>
        <taxon>eudicotyledons</taxon>
        <taxon>Gunneridae</taxon>
        <taxon>Pentapetalae</taxon>
        <taxon>rosids</taxon>
        <taxon>malvids</taxon>
        <taxon>Malvales</taxon>
        <taxon>Malvaceae</taxon>
        <taxon>Malvoideae</taxon>
        <taxon>Hibiscus</taxon>
    </lineage>
</organism>
<evidence type="ECO:0000313" key="1">
    <source>
        <dbReference type="EMBL" id="KAK8507845.1"/>
    </source>
</evidence>
<protein>
    <submittedName>
        <fullName evidence="1">Uncharacterized protein</fullName>
    </submittedName>
</protein>
<dbReference type="PANTHER" id="PTHR31042">
    <property type="entry name" value="CORE-2/I-BRANCHING BETA-1,6-N-ACETYLGLUCOSAMINYLTRANSFERASE FAMILY PROTEIN-RELATED"/>
    <property type="match status" value="1"/>
</dbReference>
<comment type="caution">
    <text evidence="1">The sequence shown here is derived from an EMBL/GenBank/DDBJ whole genome shotgun (WGS) entry which is preliminary data.</text>
</comment>
<name>A0ABR2BL65_9ROSI</name>
<keyword evidence="2" id="KW-1185">Reference proteome</keyword>
<sequence length="390" mass="44515">MGIEKHVIPPISKTFTMNNLVSHVIFFVIGLSIGILITLQLKNFPLLLSQASSLVYSTSPPLPLPPLSPLPPHPSFSTNGSTSSSSSITVSMEQHESVMHNMSDQELLSRAARVPGMQVFPRPKVAFMFLTSGPLPLAPLWDKFFKGNEGLYTIYVHSHPDYNETIPQTSVFHGRRIPSQPVYWGTASMIDAERRLLANALLDATNQRFILLSDSCIPLFNFKKIYDYLINSNLSFLGLYDDPRKPGRGRYNPQMSPTVNLTDWRKGSQWFEMHREMALHVVSDQTYYSTFREYCQPPCYNDEHYIPTLVNMFFVESNSNRSITWVDWSRGGPHPRNFGPPDINEELLNRTRYGSECIYNGNTTSMCFLFARKFKPDTLKPLLRLLDFDN</sequence>
<dbReference type="EMBL" id="JBBPBM010000105">
    <property type="protein sequence ID" value="KAK8507845.1"/>
    <property type="molecule type" value="Genomic_DNA"/>
</dbReference>
<reference evidence="1 2" key="1">
    <citation type="journal article" date="2024" name="G3 (Bethesda)">
        <title>Genome assembly of Hibiscus sabdariffa L. provides insights into metabolisms of medicinal natural products.</title>
        <authorList>
            <person name="Kim T."/>
        </authorList>
    </citation>
    <scope>NUCLEOTIDE SEQUENCE [LARGE SCALE GENOMIC DNA]</scope>
    <source>
        <strain evidence="1">TK-2024</strain>
        <tissue evidence="1">Old leaves</tissue>
    </source>
</reference>
<dbReference type="InterPro" id="IPR003406">
    <property type="entry name" value="Glyco_trans_14"/>
</dbReference>
<accession>A0ABR2BL65</accession>
<dbReference type="Pfam" id="PF02485">
    <property type="entry name" value="Branch"/>
    <property type="match status" value="1"/>
</dbReference>
<dbReference type="InterPro" id="IPR044174">
    <property type="entry name" value="BC10-like"/>
</dbReference>
<evidence type="ECO:0000313" key="2">
    <source>
        <dbReference type="Proteomes" id="UP001472677"/>
    </source>
</evidence>
<dbReference type="PANTHER" id="PTHR31042:SF77">
    <property type="entry name" value="GLYCOSYLTRANSFERASE"/>
    <property type="match status" value="1"/>
</dbReference>
<proteinExistence type="predicted"/>
<dbReference type="Proteomes" id="UP001472677">
    <property type="component" value="Unassembled WGS sequence"/>
</dbReference>